<dbReference type="InterPro" id="IPR001111">
    <property type="entry name" value="TGF-b_propeptide"/>
</dbReference>
<dbReference type="GeneID" id="111085467"/>
<dbReference type="Pfam" id="PF00688">
    <property type="entry name" value="TGFb_propeptide"/>
    <property type="match status" value="1"/>
</dbReference>
<reference evidence="3" key="1">
    <citation type="submission" date="2025-08" db="UniProtKB">
        <authorList>
            <consortium name="RefSeq"/>
        </authorList>
    </citation>
    <scope>IDENTIFICATION</scope>
    <source>
        <tissue evidence="3">Muscle</tissue>
    </source>
</reference>
<accession>A0ABM1S8A1</accession>
<keyword evidence="2" id="KW-1185">Reference proteome</keyword>
<evidence type="ECO:0000313" key="2">
    <source>
        <dbReference type="Proteomes" id="UP000694941"/>
    </source>
</evidence>
<feature type="domain" description="TGF-beta propeptide" evidence="1">
    <location>
        <begin position="3"/>
        <end position="86"/>
    </location>
</feature>
<dbReference type="RefSeq" id="XP_022239856.1">
    <property type="nucleotide sequence ID" value="XM_022384148.1"/>
</dbReference>
<evidence type="ECO:0000313" key="3">
    <source>
        <dbReference type="RefSeq" id="XP_022239856.1"/>
    </source>
</evidence>
<dbReference type="Proteomes" id="UP000694941">
    <property type="component" value="Unplaced"/>
</dbReference>
<evidence type="ECO:0000259" key="1">
    <source>
        <dbReference type="Pfam" id="PF00688"/>
    </source>
</evidence>
<sequence length="118" mass="13778">MNSQLRKAHLWVHMKYLESYRKSGVTVHINQVVQGTESYRLLQILVKNINLRKHRGHWIKLNIRKVVSHWIHHPKENLGLVVQIDDNMGNIFPITNSSENDDESHVSVFTCCKLNIVS</sequence>
<organism evidence="2 3">
    <name type="scientific">Limulus polyphemus</name>
    <name type="common">Atlantic horseshoe crab</name>
    <dbReference type="NCBI Taxonomy" id="6850"/>
    <lineage>
        <taxon>Eukaryota</taxon>
        <taxon>Metazoa</taxon>
        <taxon>Ecdysozoa</taxon>
        <taxon>Arthropoda</taxon>
        <taxon>Chelicerata</taxon>
        <taxon>Merostomata</taxon>
        <taxon>Xiphosura</taxon>
        <taxon>Limulidae</taxon>
        <taxon>Limulus</taxon>
    </lineage>
</organism>
<protein>
    <submittedName>
        <fullName evidence="3">Uncharacterized protein LOC111085467</fullName>
    </submittedName>
</protein>
<proteinExistence type="predicted"/>
<dbReference type="Gene3D" id="2.60.120.970">
    <property type="match status" value="1"/>
</dbReference>
<gene>
    <name evidence="3" type="primary">LOC111085467</name>
</gene>
<name>A0ABM1S8A1_LIMPO</name>